<proteinExistence type="predicted"/>
<feature type="compositionally biased region" description="Basic and acidic residues" evidence="1">
    <location>
        <begin position="176"/>
        <end position="191"/>
    </location>
</feature>
<evidence type="ECO:0000313" key="4">
    <source>
        <dbReference type="Proteomes" id="UP000249464"/>
    </source>
</evidence>
<keyword evidence="4" id="KW-1185">Reference proteome</keyword>
<gene>
    <name evidence="3" type="primary">BQ5605_C006g04314</name>
    <name evidence="3" type="ORF">BQ5605_C006G04314</name>
</gene>
<feature type="region of interest" description="Disordered" evidence="1">
    <location>
        <begin position="172"/>
        <end position="209"/>
    </location>
</feature>
<keyword evidence="2" id="KW-0732">Signal</keyword>
<reference evidence="3 4" key="1">
    <citation type="submission" date="2016-11" db="EMBL/GenBank/DDBJ databases">
        <authorList>
            <person name="Jaros S."/>
            <person name="Januszkiewicz K."/>
            <person name="Wedrychowicz H."/>
        </authorList>
    </citation>
    <scope>NUCLEOTIDE SEQUENCE [LARGE SCALE GENOMIC DNA]</scope>
</reference>
<evidence type="ECO:0000256" key="1">
    <source>
        <dbReference type="SAM" id="MobiDB-lite"/>
    </source>
</evidence>
<sequence>MSAGTFLAAGVHTVVAHALLSGDPEVYLAKQEPLYWTSTTKTWRQRARTPQNGRSSALNPPIPEASYVTIPGMDRPVQRYDFSEIPRDEKGALRISQEIFVTGATDFLQFDGFNLIPFSALGGILVDTIAEEDCNSDWVDSQAAPPIATAPLPNARVTSSAASDLAAVQAAIARASQDKGKEKGRPLEQRPTDTQPPGLSMPKPPPVKDEVESNIAKVLSAPPETDYAIELCRHINVMEPDPSDEPSWSVALCKVQTQIVLSKEKKRSNPARLNSMALLLISKLNAAIDRLDVAKILIGAHVDAMDVRDRVTNEEFTTMLVNGKEANGLHTLAKLKAQRKKRDFVEFFELEHCLKQIQAVEVAVFGSLTHGGKDWEHYMKFLCKL</sequence>
<accession>A0A2X0MAS2</accession>
<feature type="signal peptide" evidence="2">
    <location>
        <begin position="1"/>
        <end position="16"/>
    </location>
</feature>
<protein>
    <submittedName>
        <fullName evidence="3">BQ5605_C006g04314 protein</fullName>
    </submittedName>
</protein>
<feature type="chain" id="PRO_5016014114" evidence="2">
    <location>
        <begin position="17"/>
        <end position="385"/>
    </location>
</feature>
<evidence type="ECO:0000313" key="3">
    <source>
        <dbReference type="EMBL" id="SGY57851.1"/>
    </source>
</evidence>
<dbReference type="EMBL" id="FQNC01000044">
    <property type="protein sequence ID" value="SGY57851.1"/>
    <property type="molecule type" value="Genomic_DNA"/>
</dbReference>
<dbReference type="AlphaFoldDB" id="A0A2X0MAS2"/>
<evidence type="ECO:0000256" key="2">
    <source>
        <dbReference type="SAM" id="SignalP"/>
    </source>
</evidence>
<dbReference type="Proteomes" id="UP000249464">
    <property type="component" value="Unassembled WGS sequence"/>
</dbReference>
<organism evidence="3 4">
    <name type="scientific">Microbotryum silenes-dioicae</name>
    <dbReference type="NCBI Taxonomy" id="796604"/>
    <lineage>
        <taxon>Eukaryota</taxon>
        <taxon>Fungi</taxon>
        <taxon>Dikarya</taxon>
        <taxon>Basidiomycota</taxon>
        <taxon>Pucciniomycotina</taxon>
        <taxon>Microbotryomycetes</taxon>
        <taxon>Microbotryales</taxon>
        <taxon>Microbotryaceae</taxon>
        <taxon>Microbotryum</taxon>
    </lineage>
</organism>
<name>A0A2X0MAS2_9BASI</name>